<dbReference type="GO" id="GO:0030177">
    <property type="term" value="P:positive regulation of Wnt signaling pathway"/>
    <property type="evidence" value="ECO:0007669"/>
    <property type="project" value="TreeGrafter"/>
</dbReference>
<dbReference type="Pfam" id="PF07850">
    <property type="entry name" value="Renin_r"/>
    <property type="match status" value="1"/>
</dbReference>
<dbReference type="PANTHER" id="PTHR13351:SF1">
    <property type="entry name" value="RENIN RECEPTOR"/>
    <property type="match status" value="1"/>
</dbReference>
<keyword evidence="4" id="KW-1185">Reference proteome</keyword>
<dbReference type="GO" id="GO:0009897">
    <property type="term" value="C:external side of plasma membrane"/>
    <property type="evidence" value="ECO:0007669"/>
    <property type="project" value="TreeGrafter"/>
</dbReference>
<evidence type="ECO:0000256" key="1">
    <source>
        <dbReference type="SAM" id="Phobius"/>
    </source>
</evidence>
<keyword evidence="1" id="KW-0472">Membrane</keyword>
<protein>
    <recommendedName>
        <fullName evidence="2">Renin receptor-like C-terminal transmembrane spanning segment domain-containing protein</fullName>
    </recommendedName>
</protein>
<gene>
    <name evidence="3" type="ORF">NLS_LOCUS772</name>
</gene>
<proteinExistence type="predicted"/>
<feature type="transmembrane region" description="Helical" evidence="1">
    <location>
        <begin position="276"/>
        <end position="300"/>
    </location>
</feature>
<accession>A0A3P6S144</accession>
<evidence type="ECO:0000313" key="3">
    <source>
        <dbReference type="EMBL" id="VDK69432.1"/>
    </source>
</evidence>
<keyword evidence="1" id="KW-1133">Transmembrane helix</keyword>
<dbReference type="Proteomes" id="UP000277928">
    <property type="component" value="Unassembled WGS sequence"/>
</dbReference>
<dbReference type="OrthoDB" id="7866065at2759"/>
<dbReference type="STRING" id="42156.A0A3P6S144"/>
<keyword evidence="1" id="KW-0812">Transmembrane</keyword>
<reference evidence="3 4" key="1">
    <citation type="submission" date="2018-08" db="EMBL/GenBank/DDBJ databases">
        <authorList>
            <person name="Laetsch R D."/>
            <person name="Stevens L."/>
            <person name="Kumar S."/>
            <person name="Blaxter L. M."/>
        </authorList>
    </citation>
    <scope>NUCLEOTIDE SEQUENCE [LARGE SCALE GENOMIC DNA]</scope>
</reference>
<organism evidence="3 4">
    <name type="scientific">Litomosoides sigmodontis</name>
    <name type="common">Filarial nematode worm</name>
    <dbReference type="NCBI Taxonomy" id="42156"/>
    <lineage>
        <taxon>Eukaryota</taxon>
        <taxon>Metazoa</taxon>
        <taxon>Ecdysozoa</taxon>
        <taxon>Nematoda</taxon>
        <taxon>Chromadorea</taxon>
        <taxon>Rhabditida</taxon>
        <taxon>Spirurina</taxon>
        <taxon>Spiruromorpha</taxon>
        <taxon>Filarioidea</taxon>
        <taxon>Onchocercidae</taxon>
        <taxon>Litomosoides</taxon>
    </lineage>
</organism>
<evidence type="ECO:0000313" key="4">
    <source>
        <dbReference type="Proteomes" id="UP000277928"/>
    </source>
</evidence>
<feature type="domain" description="Renin receptor-like C-terminal transmembrane spanning segment" evidence="2">
    <location>
        <begin position="246"/>
        <end position="321"/>
    </location>
</feature>
<dbReference type="AlphaFoldDB" id="A0A3P6S144"/>
<dbReference type="EMBL" id="UYRX01000021">
    <property type="protein sequence ID" value="VDK69432.1"/>
    <property type="molecule type" value="Genomic_DNA"/>
</dbReference>
<sequence>MVQNYAILSILYALIQGSLCAKLYFLASESVELPNPATTFLSHSDVVQANKYILGMTAEAPLTWTSNGDIFRRPRALAVVTVIDGKVLSSLPSGYTVLTDGEDFDHEELVSNKIFADEGQEWIFMRNGKLEGSQIASDAQDAFSKIEVRTKSKPLRREIENIYKISESISKAKIAVTKNVPTIFIIHVKGLPTAEQELSEEKYIQAVVELENAIWHLISVLKNTYNGRVIAELIAESMSEVKTRQKRQNSGSSADRIIKLRNDLNVYQFTSTNYPALFGIVVLVTVALSLAVFLIAVGFWNMDPGKDSIIYRVVTTRMKKD</sequence>
<evidence type="ECO:0000259" key="2">
    <source>
        <dbReference type="Pfam" id="PF07850"/>
    </source>
</evidence>
<dbReference type="InterPro" id="IPR056780">
    <property type="entry name" value="Renin_r_C"/>
</dbReference>
<name>A0A3P6S144_LITSI</name>
<dbReference type="GO" id="GO:0038023">
    <property type="term" value="F:signaling receptor activity"/>
    <property type="evidence" value="ECO:0007669"/>
    <property type="project" value="InterPro"/>
</dbReference>
<dbReference type="PANTHER" id="PTHR13351">
    <property type="entry name" value="RENIN RECEPTOR"/>
    <property type="match status" value="1"/>
</dbReference>
<dbReference type="InterPro" id="IPR012493">
    <property type="entry name" value="Renin_rcpt"/>
</dbReference>